<gene>
    <name evidence="2" type="ORF">CDEB00056_LOCUS585</name>
</gene>
<organism evidence="2">
    <name type="scientific">Chaetoceros debilis</name>
    <dbReference type="NCBI Taxonomy" id="122233"/>
    <lineage>
        <taxon>Eukaryota</taxon>
        <taxon>Sar</taxon>
        <taxon>Stramenopiles</taxon>
        <taxon>Ochrophyta</taxon>
        <taxon>Bacillariophyta</taxon>
        <taxon>Coscinodiscophyceae</taxon>
        <taxon>Chaetocerotophycidae</taxon>
        <taxon>Chaetocerotales</taxon>
        <taxon>Chaetocerotaceae</taxon>
        <taxon>Chaetoceros</taxon>
    </lineage>
</organism>
<reference evidence="2" key="1">
    <citation type="submission" date="2021-01" db="EMBL/GenBank/DDBJ databases">
        <authorList>
            <person name="Corre E."/>
            <person name="Pelletier E."/>
            <person name="Niang G."/>
            <person name="Scheremetjew M."/>
            <person name="Finn R."/>
            <person name="Kale V."/>
            <person name="Holt S."/>
            <person name="Cochrane G."/>
            <person name="Meng A."/>
            <person name="Brown T."/>
            <person name="Cohen L."/>
        </authorList>
    </citation>
    <scope>NUCLEOTIDE SEQUENCE</scope>
    <source>
        <strain evidence="2">MM31A-1</strain>
    </source>
</reference>
<dbReference type="AlphaFoldDB" id="A0A7S3PUH5"/>
<protein>
    <submittedName>
        <fullName evidence="2">Uncharacterized protein</fullName>
    </submittedName>
</protein>
<sequence length="450" mass="49441">MKFFKRKDKLSVYETFAESPTAAHGKDLSTVTTRLTKDKKSLLPRTRSSASSVTSNTRSIKSDKIEILDFAISLEAIDGIISTRTRRSTEPHVPVFAVASYSQELRDTNDVVKSNIPSMPLMKSTSSIGNRERYHAAFGYPDGPVNAPEVIHLGLPMRIDNRSLAGYEARQMDITISIMRGSEVLRLGVACLSLEGDETNESKLISVGQDKTVKTTRRNGKKSVTSTTKTTTVGARSSAFNQDPSQRYSLQRANIRVSIECKRRGMDPTTSATSRYLRDKEPKNPPPITDLISIGHSTSTVSVITSADSEDMTKDRYTSSAFANSKSRETTRQVYASSSNIDYIKREDSLLSHVSLNLSKSDSFGIGTIDEGITVDSDDKSKEYFGFFPFGGEGSETEGGTTATTSFSRAIPNVENTWSNDESTLLDDVSLGTIKFKEATVYLCNQRAIP</sequence>
<dbReference type="EMBL" id="HBIO01000809">
    <property type="protein sequence ID" value="CAE0455744.1"/>
    <property type="molecule type" value="Transcribed_RNA"/>
</dbReference>
<accession>A0A7S3PUH5</accession>
<proteinExistence type="predicted"/>
<name>A0A7S3PUH5_9STRA</name>
<evidence type="ECO:0000313" key="2">
    <source>
        <dbReference type="EMBL" id="CAE0455744.1"/>
    </source>
</evidence>
<evidence type="ECO:0000256" key="1">
    <source>
        <dbReference type="SAM" id="MobiDB-lite"/>
    </source>
</evidence>
<feature type="region of interest" description="Disordered" evidence="1">
    <location>
        <begin position="265"/>
        <end position="287"/>
    </location>
</feature>